<feature type="region of interest" description="Disordered" evidence="1">
    <location>
        <begin position="71"/>
        <end position="94"/>
    </location>
</feature>
<feature type="compositionally biased region" description="Basic and acidic residues" evidence="1">
    <location>
        <begin position="75"/>
        <end position="89"/>
    </location>
</feature>
<reference evidence="3" key="1">
    <citation type="journal article" date="2005" name="Nature">
        <title>The map-based sequence of the rice genome.</title>
        <authorList>
            <consortium name="International rice genome sequencing project (IRGSP)"/>
            <person name="Matsumoto T."/>
            <person name="Wu J."/>
            <person name="Kanamori H."/>
            <person name="Katayose Y."/>
            <person name="Fujisawa M."/>
            <person name="Namiki N."/>
            <person name="Mizuno H."/>
            <person name="Yamamoto K."/>
            <person name="Antonio B.A."/>
            <person name="Baba T."/>
            <person name="Sakata K."/>
            <person name="Nagamura Y."/>
            <person name="Aoki H."/>
            <person name="Arikawa K."/>
            <person name="Arita K."/>
            <person name="Bito T."/>
            <person name="Chiden Y."/>
            <person name="Fujitsuka N."/>
            <person name="Fukunaka R."/>
            <person name="Hamada M."/>
            <person name="Harada C."/>
            <person name="Hayashi A."/>
            <person name="Hijishita S."/>
            <person name="Honda M."/>
            <person name="Hosokawa S."/>
            <person name="Ichikawa Y."/>
            <person name="Idonuma A."/>
            <person name="Iijima M."/>
            <person name="Ikeda M."/>
            <person name="Ikeno M."/>
            <person name="Ito K."/>
            <person name="Ito S."/>
            <person name="Ito T."/>
            <person name="Ito Y."/>
            <person name="Ito Y."/>
            <person name="Iwabuchi A."/>
            <person name="Kamiya K."/>
            <person name="Karasawa W."/>
            <person name="Kurita K."/>
            <person name="Katagiri S."/>
            <person name="Kikuta A."/>
            <person name="Kobayashi H."/>
            <person name="Kobayashi N."/>
            <person name="Machita K."/>
            <person name="Maehara T."/>
            <person name="Masukawa M."/>
            <person name="Mizubayashi T."/>
            <person name="Mukai Y."/>
            <person name="Nagasaki H."/>
            <person name="Nagata Y."/>
            <person name="Naito S."/>
            <person name="Nakashima M."/>
            <person name="Nakama Y."/>
            <person name="Nakamichi Y."/>
            <person name="Nakamura M."/>
            <person name="Meguro A."/>
            <person name="Negishi M."/>
            <person name="Ohta I."/>
            <person name="Ohta T."/>
            <person name="Okamoto M."/>
            <person name="Ono N."/>
            <person name="Saji S."/>
            <person name="Sakaguchi M."/>
            <person name="Sakai K."/>
            <person name="Shibata M."/>
            <person name="Shimokawa T."/>
            <person name="Song J."/>
            <person name="Takazaki Y."/>
            <person name="Terasawa K."/>
            <person name="Tsugane M."/>
            <person name="Tsuji K."/>
            <person name="Ueda S."/>
            <person name="Waki K."/>
            <person name="Yamagata H."/>
            <person name="Yamamoto M."/>
            <person name="Yamamoto S."/>
            <person name="Yamane H."/>
            <person name="Yoshiki S."/>
            <person name="Yoshihara R."/>
            <person name="Yukawa K."/>
            <person name="Zhong H."/>
            <person name="Yano M."/>
            <person name="Yuan Q."/>
            <person name="Ouyang S."/>
            <person name="Liu J."/>
            <person name="Jones K.M."/>
            <person name="Gansberger K."/>
            <person name="Moffat K."/>
            <person name="Hill J."/>
            <person name="Bera J."/>
            <person name="Fadrosh D."/>
            <person name="Jin S."/>
            <person name="Johri S."/>
            <person name="Kim M."/>
            <person name="Overton L."/>
            <person name="Reardon M."/>
            <person name="Tsitrin T."/>
            <person name="Vuong H."/>
            <person name="Weaver B."/>
            <person name="Ciecko A."/>
            <person name="Tallon L."/>
            <person name="Jackson J."/>
            <person name="Pai G."/>
            <person name="Aken S.V."/>
            <person name="Utterback T."/>
            <person name="Reidmuller S."/>
            <person name="Feldblyum T."/>
            <person name="Hsiao J."/>
            <person name="Zismann V."/>
            <person name="Iobst S."/>
            <person name="de Vazeille A.R."/>
            <person name="Buell C.R."/>
            <person name="Ying K."/>
            <person name="Li Y."/>
            <person name="Lu T."/>
            <person name="Huang Y."/>
            <person name="Zhao Q."/>
            <person name="Feng Q."/>
            <person name="Zhang L."/>
            <person name="Zhu J."/>
            <person name="Weng Q."/>
            <person name="Mu J."/>
            <person name="Lu Y."/>
            <person name="Fan D."/>
            <person name="Liu Y."/>
            <person name="Guan J."/>
            <person name="Zhang Y."/>
            <person name="Yu S."/>
            <person name="Liu X."/>
            <person name="Zhang Y."/>
            <person name="Hong G."/>
            <person name="Han B."/>
            <person name="Choisne N."/>
            <person name="Demange N."/>
            <person name="Orjeda G."/>
            <person name="Samain S."/>
            <person name="Cattolico L."/>
            <person name="Pelletier E."/>
            <person name="Couloux A."/>
            <person name="Segurens B."/>
            <person name="Wincker P."/>
            <person name="D'Hont A."/>
            <person name="Scarpelli C."/>
            <person name="Weissenbach J."/>
            <person name="Salanoubat M."/>
            <person name="Quetier F."/>
            <person name="Yu Y."/>
            <person name="Kim H.R."/>
            <person name="Rambo T."/>
            <person name="Currie J."/>
            <person name="Collura K."/>
            <person name="Luo M."/>
            <person name="Yang T."/>
            <person name="Ammiraju J.S.S."/>
            <person name="Engler F."/>
            <person name="Soderlund C."/>
            <person name="Wing R.A."/>
            <person name="Palmer L.E."/>
            <person name="de la Bastide M."/>
            <person name="Spiegel L."/>
            <person name="Nascimento L."/>
            <person name="Zutavern T."/>
            <person name="O'Shaughnessy A."/>
            <person name="Dike S."/>
            <person name="Dedhia N."/>
            <person name="Preston R."/>
            <person name="Balija V."/>
            <person name="McCombie W.R."/>
            <person name="Chow T."/>
            <person name="Chen H."/>
            <person name="Chung M."/>
            <person name="Chen C."/>
            <person name="Shaw J."/>
            <person name="Wu H."/>
            <person name="Hsiao K."/>
            <person name="Chao Y."/>
            <person name="Chu M."/>
            <person name="Cheng C."/>
            <person name="Hour A."/>
            <person name="Lee P."/>
            <person name="Lin S."/>
            <person name="Lin Y."/>
            <person name="Liou J."/>
            <person name="Liu S."/>
            <person name="Hsing Y."/>
            <person name="Raghuvanshi S."/>
            <person name="Mohanty A."/>
            <person name="Bharti A.K."/>
            <person name="Gaur A."/>
            <person name="Gupta V."/>
            <person name="Kumar D."/>
            <person name="Ravi V."/>
            <person name="Vij S."/>
            <person name="Kapur A."/>
            <person name="Khurana P."/>
            <person name="Khurana P."/>
            <person name="Khurana J.P."/>
            <person name="Tyagi A.K."/>
            <person name="Gaikwad K."/>
            <person name="Singh A."/>
            <person name="Dalal V."/>
            <person name="Srivastava S."/>
            <person name="Dixit A."/>
            <person name="Pal A.K."/>
            <person name="Ghazi I.A."/>
            <person name="Yadav M."/>
            <person name="Pandit A."/>
            <person name="Bhargava A."/>
            <person name="Sureshbabu K."/>
            <person name="Batra K."/>
            <person name="Sharma T.R."/>
            <person name="Mohapatra T."/>
            <person name="Singh N.K."/>
            <person name="Messing J."/>
            <person name="Nelson A.B."/>
            <person name="Fuks G."/>
            <person name="Kavchok S."/>
            <person name="Keizer G."/>
            <person name="Linton E."/>
            <person name="Llaca V."/>
            <person name="Song R."/>
            <person name="Tanyolac B."/>
            <person name="Young S."/>
            <person name="Ho-Il K."/>
            <person name="Hahn J.H."/>
            <person name="Sangsakoo G."/>
            <person name="Vanavichit A."/>
            <person name="de Mattos Luiz.A.T."/>
            <person name="Zimmer P.D."/>
            <person name="Malone G."/>
            <person name="Dellagostin O."/>
            <person name="de Oliveira A.C."/>
            <person name="Bevan M."/>
            <person name="Bancroft I."/>
            <person name="Minx P."/>
            <person name="Cordum H."/>
            <person name="Wilson R."/>
            <person name="Cheng Z."/>
            <person name="Jin W."/>
            <person name="Jiang J."/>
            <person name="Leong S.A."/>
            <person name="Iwama H."/>
            <person name="Gojobori T."/>
            <person name="Itoh T."/>
            <person name="Niimura Y."/>
            <person name="Fujii Y."/>
            <person name="Habara T."/>
            <person name="Sakai H."/>
            <person name="Sato Y."/>
            <person name="Wilson G."/>
            <person name="Kumar K."/>
            <person name="McCouch S."/>
            <person name="Juretic N."/>
            <person name="Hoen D."/>
            <person name="Wright S."/>
            <person name="Bruskiewich R."/>
            <person name="Bureau T."/>
            <person name="Miyao A."/>
            <person name="Hirochika H."/>
            <person name="Nishikawa T."/>
            <person name="Kadowaki K."/>
            <person name="Sugiura M."/>
            <person name="Burr B."/>
            <person name="Sasaki T."/>
        </authorList>
    </citation>
    <scope>NUCLEOTIDE SEQUENCE [LARGE SCALE GENOMIC DNA]</scope>
    <source>
        <strain evidence="3">cv. Nipponbare</strain>
    </source>
</reference>
<dbReference type="InParanoid" id="A0A0N7KKG8"/>
<organism evidence="2 3">
    <name type="scientific">Oryza sativa subsp. japonica</name>
    <name type="common">Rice</name>
    <dbReference type="NCBI Taxonomy" id="39947"/>
    <lineage>
        <taxon>Eukaryota</taxon>
        <taxon>Viridiplantae</taxon>
        <taxon>Streptophyta</taxon>
        <taxon>Embryophyta</taxon>
        <taxon>Tracheophyta</taxon>
        <taxon>Spermatophyta</taxon>
        <taxon>Magnoliopsida</taxon>
        <taxon>Liliopsida</taxon>
        <taxon>Poales</taxon>
        <taxon>Poaceae</taxon>
        <taxon>BOP clade</taxon>
        <taxon>Oryzoideae</taxon>
        <taxon>Oryzeae</taxon>
        <taxon>Oryzinae</taxon>
        <taxon>Oryza</taxon>
        <taxon>Oryza sativa</taxon>
    </lineage>
</organism>
<name>A0A0N7KKG8_ORYSJ</name>
<accession>A0A0N7KKG8</accession>
<protein>
    <submittedName>
        <fullName evidence="2">Os05g0294700 protein</fullName>
    </submittedName>
</protein>
<proteinExistence type="predicted"/>
<dbReference type="EMBL" id="AP014961">
    <property type="protein sequence ID" value="BAS93177.1"/>
    <property type="molecule type" value="Genomic_DNA"/>
</dbReference>
<feature type="region of interest" description="Disordered" evidence="1">
    <location>
        <begin position="1"/>
        <end position="38"/>
    </location>
</feature>
<feature type="compositionally biased region" description="Basic and acidic residues" evidence="1">
    <location>
        <begin position="115"/>
        <end position="127"/>
    </location>
</feature>
<dbReference type="PaxDb" id="39947-A0A0N7KKG8"/>
<evidence type="ECO:0000313" key="2">
    <source>
        <dbReference type="EMBL" id="BAS93177.1"/>
    </source>
</evidence>
<keyword evidence="3" id="KW-1185">Reference proteome</keyword>
<gene>
    <name evidence="2" type="ordered locus">Os05g0294700</name>
    <name evidence="2" type="ORF">OSNPB_050294700</name>
</gene>
<reference evidence="2 3" key="3">
    <citation type="journal article" date="2013" name="Rice">
        <title>Improvement of the Oryza sativa Nipponbare reference genome using next generation sequence and optical map data.</title>
        <authorList>
            <person name="Kawahara Y."/>
            <person name="de la Bastide M."/>
            <person name="Hamilton J.P."/>
            <person name="Kanamori H."/>
            <person name="McCombie W.R."/>
            <person name="Ouyang S."/>
            <person name="Schwartz D.C."/>
            <person name="Tanaka T."/>
            <person name="Wu J."/>
            <person name="Zhou S."/>
            <person name="Childs K.L."/>
            <person name="Davidson R.M."/>
            <person name="Lin H."/>
            <person name="Quesada-Ocampo L."/>
            <person name="Vaillancourt B."/>
            <person name="Sakai H."/>
            <person name="Lee S.S."/>
            <person name="Kim J."/>
            <person name="Numa H."/>
            <person name="Itoh T."/>
            <person name="Buell C.R."/>
            <person name="Matsumoto T."/>
        </authorList>
    </citation>
    <scope>NUCLEOTIDE SEQUENCE [LARGE SCALE GENOMIC DNA]</scope>
    <source>
        <strain evidence="3">cv. Nipponbare</strain>
    </source>
</reference>
<dbReference type="Proteomes" id="UP000059680">
    <property type="component" value="Chromosome 5"/>
</dbReference>
<evidence type="ECO:0000256" key="1">
    <source>
        <dbReference type="SAM" id="MobiDB-lite"/>
    </source>
</evidence>
<feature type="compositionally biased region" description="Basic and acidic residues" evidence="1">
    <location>
        <begin position="11"/>
        <end position="30"/>
    </location>
</feature>
<evidence type="ECO:0000313" key="3">
    <source>
        <dbReference type="Proteomes" id="UP000059680"/>
    </source>
</evidence>
<dbReference type="AlphaFoldDB" id="A0A0N7KKG8"/>
<sequence length="137" mass="13875">MGCRESTGAFEGEKGGDHRWRGPGDGEGEHAGGLTTDGMGTRLCAARLVFGGGGRSAAPVDPAVAQVEVLPSAGERGRGEAGGKGRDGCVRGSAADGIGAPRCAEVKEKEEAIDLRQRGKKPIDDPAVRACHSPPTA</sequence>
<feature type="region of interest" description="Disordered" evidence="1">
    <location>
        <begin position="115"/>
        <end position="137"/>
    </location>
</feature>
<reference evidence="2 3" key="2">
    <citation type="journal article" date="2013" name="Plant Cell Physiol.">
        <title>Rice Annotation Project Database (RAP-DB): an integrative and interactive database for rice genomics.</title>
        <authorList>
            <person name="Sakai H."/>
            <person name="Lee S.S."/>
            <person name="Tanaka T."/>
            <person name="Numa H."/>
            <person name="Kim J."/>
            <person name="Kawahara Y."/>
            <person name="Wakimoto H."/>
            <person name="Yang C.C."/>
            <person name="Iwamoto M."/>
            <person name="Abe T."/>
            <person name="Yamada Y."/>
            <person name="Muto A."/>
            <person name="Inokuchi H."/>
            <person name="Ikemura T."/>
            <person name="Matsumoto T."/>
            <person name="Sasaki T."/>
            <person name="Itoh T."/>
        </authorList>
    </citation>
    <scope>NUCLEOTIDE SEQUENCE [LARGE SCALE GENOMIC DNA]</scope>
    <source>
        <strain evidence="3">cv. Nipponbare</strain>
    </source>
</reference>